<evidence type="ECO:0000313" key="1">
    <source>
        <dbReference type="EMBL" id="CAF1569223.1"/>
    </source>
</evidence>
<dbReference type="EMBL" id="CAJNOU010014519">
    <property type="protein sequence ID" value="CAF1569223.1"/>
    <property type="molecule type" value="Genomic_DNA"/>
</dbReference>
<dbReference type="Gene3D" id="1.10.238.10">
    <property type="entry name" value="EF-hand"/>
    <property type="match status" value="1"/>
</dbReference>
<proteinExistence type="predicted"/>
<dbReference type="Proteomes" id="UP000663889">
    <property type="component" value="Unassembled WGS sequence"/>
</dbReference>
<protein>
    <submittedName>
        <fullName evidence="1">Uncharacterized protein</fullName>
    </submittedName>
</protein>
<gene>
    <name evidence="1" type="ORF">SEV965_LOCUS39504</name>
</gene>
<accession>A0A815YCV6</accession>
<evidence type="ECO:0000313" key="2">
    <source>
        <dbReference type="Proteomes" id="UP000663889"/>
    </source>
</evidence>
<feature type="non-terminal residue" evidence="1">
    <location>
        <position position="1"/>
    </location>
</feature>
<name>A0A815YCV6_9BILA</name>
<dbReference type="AlphaFoldDB" id="A0A815YCV6"/>
<comment type="caution">
    <text evidence="1">The sequence shown here is derived from an EMBL/GenBank/DDBJ whole genome shotgun (WGS) entry which is preliminary data.</text>
</comment>
<reference evidence="1" key="1">
    <citation type="submission" date="2021-02" db="EMBL/GenBank/DDBJ databases">
        <authorList>
            <person name="Nowell W R."/>
        </authorList>
    </citation>
    <scope>NUCLEOTIDE SEQUENCE</scope>
</reference>
<sequence length="71" mass="7727">MYSPGQSLVSAQPLIPVLIPPAPLTPAVRSKYLQQFHSLVDVTKTNGFMSGLQARNILQQTGLSQTVLHQI</sequence>
<organism evidence="1 2">
    <name type="scientific">Rotaria sordida</name>
    <dbReference type="NCBI Taxonomy" id="392033"/>
    <lineage>
        <taxon>Eukaryota</taxon>
        <taxon>Metazoa</taxon>
        <taxon>Spiralia</taxon>
        <taxon>Gnathifera</taxon>
        <taxon>Rotifera</taxon>
        <taxon>Eurotatoria</taxon>
        <taxon>Bdelloidea</taxon>
        <taxon>Philodinida</taxon>
        <taxon>Philodinidae</taxon>
        <taxon>Rotaria</taxon>
    </lineage>
</organism>